<evidence type="ECO:0000313" key="2">
    <source>
        <dbReference type="Proteomes" id="UP000887013"/>
    </source>
</evidence>
<protein>
    <submittedName>
        <fullName evidence="1">Uncharacterized protein</fullName>
    </submittedName>
</protein>
<organism evidence="1 2">
    <name type="scientific">Nephila pilipes</name>
    <name type="common">Giant wood spider</name>
    <name type="synonym">Nephila maculata</name>
    <dbReference type="NCBI Taxonomy" id="299642"/>
    <lineage>
        <taxon>Eukaryota</taxon>
        <taxon>Metazoa</taxon>
        <taxon>Ecdysozoa</taxon>
        <taxon>Arthropoda</taxon>
        <taxon>Chelicerata</taxon>
        <taxon>Arachnida</taxon>
        <taxon>Araneae</taxon>
        <taxon>Araneomorphae</taxon>
        <taxon>Entelegynae</taxon>
        <taxon>Araneoidea</taxon>
        <taxon>Nephilidae</taxon>
        <taxon>Nephila</taxon>
    </lineage>
</organism>
<name>A0A8X6IHF5_NEPPI</name>
<reference evidence="1" key="1">
    <citation type="submission" date="2020-08" db="EMBL/GenBank/DDBJ databases">
        <title>Multicomponent nature underlies the extraordinary mechanical properties of spider dragline silk.</title>
        <authorList>
            <person name="Kono N."/>
            <person name="Nakamura H."/>
            <person name="Mori M."/>
            <person name="Yoshida Y."/>
            <person name="Ohtoshi R."/>
            <person name="Malay A.D."/>
            <person name="Moran D.A.P."/>
            <person name="Tomita M."/>
            <person name="Numata K."/>
            <person name="Arakawa K."/>
        </authorList>
    </citation>
    <scope>NUCLEOTIDE SEQUENCE</scope>
</reference>
<sequence length="85" mass="9725">MASNCCSQPADINTVVTAFTLDISFTQKLLCETENLRNVRSAEWVELEGRESSQEVLRFGFCESVAHEMFRSHRVPCSWGFVFMN</sequence>
<accession>A0A8X6IHF5</accession>
<comment type="caution">
    <text evidence="1">The sequence shown here is derived from an EMBL/GenBank/DDBJ whole genome shotgun (WGS) entry which is preliminary data.</text>
</comment>
<dbReference type="AlphaFoldDB" id="A0A8X6IHF5"/>
<keyword evidence="2" id="KW-1185">Reference proteome</keyword>
<gene>
    <name evidence="1" type="ORF">NPIL_634421</name>
</gene>
<dbReference type="EMBL" id="BMAW01044496">
    <property type="protein sequence ID" value="GFS45048.1"/>
    <property type="molecule type" value="Genomic_DNA"/>
</dbReference>
<proteinExistence type="predicted"/>
<dbReference type="Proteomes" id="UP000887013">
    <property type="component" value="Unassembled WGS sequence"/>
</dbReference>
<evidence type="ECO:0000313" key="1">
    <source>
        <dbReference type="EMBL" id="GFS45048.1"/>
    </source>
</evidence>